<accession>A0A9P3GDD0</accession>
<protein>
    <submittedName>
        <fullName evidence="1">Uncharacterized protein</fullName>
    </submittedName>
</protein>
<keyword evidence="2" id="KW-1185">Reference proteome</keyword>
<organism evidence="1 2">
    <name type="scientific">Phanerochaete sordida</name>
    <dbReference type="NCBI Taxonomy" id="48140"/>
    <lineage>
        <taxon>Eukaryota</taxon>
        <taxon>Fungi</taxon>
        <taxon>Dikarya</taxon>
        <taxon>Basidiomycota</taxon>
        <taxon>Agaricomycotina</taxon>
        <taxon>Agaricomycetes</taxon>
        <taxon>Polyporales</taxon>
        <taxon>Phanerochaetaceae</taxon>
        <taxon>Phanerochaete</taxon>
    </lineage>
</organism>
<dbReference type="AlphaFoldDB" id="A0A9P3GDD0"/>
<dbReference type="EMBL" id="BPQB01000033">
    <property type="protein sequence ID" value="GJE93622.1"/>
    <property type="molecule type" value="Genomic_DNA"/>
</dbReference>
<dbReference type="Proteomes" id="UP000703269">
    <property type="component" value="Unassembled WGS sequence"/>
</dbReference>
<proteinExistence type="predicted"/>
<evidence type="ECO:0000313" key="2">
    <source>
        <dbReference type="Proteomes" id="UP000703269"/>
    </source>
</evidence>
<sequence>MSLGSRAQIQDRCPPASSRRDIALASLFLQTRPSLGSLSSRDLSESGARGLITPMTARLLSTTLDLRFPFVRADDPDHHAGDHRISGTRGAEGRCRAPEWCRRRRGLATHALHTHPLSAPARAHRDGEGWRDRSGEEYAVPSTAFKLVRTLACPVRTRKPQARSTRCCPTNKI</sequence>
<reference evidence="1 2" key="1">
    <citation type="submission" date="2021-08" db="EMBL/GenBank/DDBJ databases">
        <title>Draft Genome Sequence of Phanerochaete sordida strain YK-624.</title>
        <authorList>
            <person name="Mori T."/>
            <person name="Dohra H."/>
            <person name="Suzuki T."/>
            <person name="Kawagishi H."/>
            <person name="Hirai H."/>
        </authorList>
    </citation>
    <scope>NUCLEOTIDE SEQUENCE [LARGE SCALE GENOMIC DNA]</scope>
    <source>
        <strain evidence="1 2">YK-624</strain>
    </source>
</reference>
<gene>
    <name evidence="1" type="ORF">PsYK624_097820</name>
</gene>
<comment type="caution">
    <text evidence="1">The sequence shown here is derived from an EMBL/GenBank/DDBJ whole genome shotgun (WGS) entry which is preliminary data.</text>
</comment>
<evidence type="ECO:0000313" key="1">
    <source>
        <dbReference type="EMBL" id="GJE93622.1"/>
    </source>
</evidence>
<name>A0A9P3GDD0_9APHY</name>